<protein>
    <submittedName>
        <fullName evidence="1">Uncharacterized protein</fullName>
    </submittedName>
</protein>
<proteinExistence type="predicted"/>
<gene>
    <name evidence="1" type="ORF">DXV75_16580</name>
</gene>
<sequence length="328" mass="37342">MLEVRNIATPPDRTFSKCHYYSDYIELVALLASDDLVSDQDIYDRFYDSGVINEDENPIGTEDWIGSDYASEYTQRWNDRILQWFAILLSRVSSYGDNYPFEVTPNSIKLKEELTDQNKIYLGLLLASSNSYHNKQSLLSAIFEEISRLAMSAYLGGTSSVHRFGASGLQNNRYVGSLEDKMKRLAIDIDCEVTSRSHVFREGDNGDGGVDIVAWLPFPDDTCLSRTQIFLGQSATGKNWNTKQGSVARVKNYINIPDTSMNSLFVPYDMRDIERRYDEEGELTASIVFDRYRIMSLISDATSIWQIDRGSEFLATIEQAITFEEDLV</sequence>
<organism evidence="1 2">
    <name type="scientific">Alteromonas aestuariivivens</name>
    <dbReference type="NCBI Taxonomy" id="1938339"/>
    <lineage>
        <taxon>Bacteria</taxon>
        <taxon>Pseudomonadati</taxon>
        <taxon>Pseudomonadota</taxon>
        <taxon>Gammaproteobacteria</taxon>
        <taxon>Alteromonadales</taxon>
        <taxon>Alteromonadaceae</taxon>
        <taxon>Alteromonas/Salinimonas group</taxon>
        <taxon>Alteromonas</taxon>
    </lineage>
</organism>
<dbReference type="OrthoDB" id="8907813at2"/>
<name>A0A3D8M2N3_9ALTE</name>
<evidence type="ECO:0000313" key="2">
    <source>
        <dbReference type="Proteomes" id="UP000256561"/>
    </source>
</evidence>
<dbReference type="RefSeq" id="WP_115594545.1">
    <property type="nucleotide sequence ID" value="NZ_QRHA01000017.1"/>
</dbReference>
<keyword evidence="2" id="KW-1185">Reference proteome</keyword>
<dbReference type="AlphaFoldDB" id="A0A3D8M2N3"/>
<evidence type="ECO:0000313" key="1">
    <source>
        <dbReference type="EMBL" id="RDV23977.1"/>
    </source>
</evidence>
<comment type="caution">
    <text evidence="1">The sequence shown here is derived from an EMBL/GenBank/DDBJ whole genome shotgun (WGS) entry which is preliminary data.</text>
</comment>
<dbReference type="Proteomes" id="UP000256561">
    <property type="component" value="Unassembled WGS sequence"/>
</dbReference>
<dbReference type="EMBL" id="QRHA01000017">
    <property type="protein sequence ID" value="RDV23977.1"/>
    <property type="molecule type" value="Genomic_DNA"/>
</dbReference>
<reference evidence="2" key="1">
    <citation type="submission" date="2018-08" db="EMBL/GenBank/DDBJ databases">
        <authorList>
            <person name="Zhang J."/>
            <person name="Du Z.-J."/>
        </authorList>
    </citation>
    <scope>NUCLEOTIDE SEQUENCE [LARGE SCALE GENOMIC DNA]</scope>
    <source>
        <strain evidence="2">KCTC 52655</strain>
    </source>
</reference>
<accession>A0A3D8M2N3</accession>